<gene>
    <name evidence="2" type="ORF">UFOPK3423_00551</name>
</gene>
<keyword evidence="1" id="KW-1133">Transmembrane helix</keyword>
<evidence type="ECO:0000256" key="1">
    <source>
        <dbReference type="SAM" id="Phobius"/>
    </source>
</evidence>
<dbReference type="GO" id="GO:0003677">
    <property type="term" value="F:DNA binding"/>
    <property type="evidence" value="ECO:0007669"/>
    <property type="project" value="InterPro"/>
</dbReference>
<feature type="transmembrane region" description="Helical" evidence="1">
    <location>
        <begin position="87"/>
        <end position="107"/>
    </location>
</feature>
<dbReference type="Gene3D" id="1.10.260.40">
    <property type="entry name" value="lambda repressor-like DNA-binding domains"/>
    <property type="match status" value="1"/>
</dbReference>
<dbReference type="InterPro" id="IPR050400">
    <property type="entry name" value="Bact_Cytoskel_RodZ"/>
</dbReference>
<dbReference type="AlphaFoldDB" id="A0A6J7DCM8"/>
<dbReference type="Pfam" id="PF13413">
    <property type="entry name" value="HTH_25"/>
    <property type="match status" value="1"/>
</dbReference>
<accession>A0A6J7DCM8</accession>
<evidence type="ECO:0000313" key="2">
    <source>
        <dbReference type="EMBL" id="CAB4867380.1"/>
    </source>
</evidence>
<keyword evidence="1" id="KW-0812">Transmembrane</keyword>
<dbReference type="EMBL" id="CAFBLQ010000044">
    <property type="protein sequence ID" value="CAB4867380.1"/>
    <property type="molecule type" value="Genomic_DNA"/>
</dbReference>
<name>A0A6J7DCM8_9ZZZZ</name>
<organism evidence="2">
    <name type="scientific">freshwater metagenome</name>
    <dbReference type="NCBI Taxonomy" id="449393"/>
    <lineage>
        <taxon>unclassified sequences</taxon>
        <taxon>metagenomes</taxon>
        <taxon>ecological metagenomes</taxon>
    </lineage>
</organism>
<keyword evidence="1" id="KW-0472">Membrane</keyword>
<reference evidence="2" key="1">
    <citation type="submission" date="2020-05" db="EMBL/GenBank/DDBJ databases">
        <authorList>
            <person name="Chiriac C."/>
            <person name="Salcher M."/>
            <person name="Ghai R."/>
            <person name="Kavagutti S V."/>
        </authorList>
    </citation>
    <scope>NUCLEOTIDE SEQUENCE</scope>
</reference>
<proteinExistence type="predicted"/>
<dbReference type="PANTHER" id="PTHR34475:SF1">
    <property type="entry name" value="CYTOSKELETON PROTEIN RODZ"/>
    <property type="match status" value="1"/>
</dbReference>
<dbReference type="PANTHER" id="PTHR34475">
    <property type="match status" value="1"/>
</dbReference>
<protein>
    <submittedName>
        <fullName evidence="2">Unannotated protein</fullName>
    </submittedName>
</protein>
<dbReference type="InterPro" id="IPR010982">
    <property type="entry name" value="Lambda_DNA-bd_dom_sf"/>
</dbReference>
<sequence length="133" mass="14723">MDITEVEADTKIRGKYLRALENEEWDLLPGPTFVKSFLRTYADHLGLDGRLLVEEFKVRYERPQVIPITPGTQSGQRERRRYPGPRFWLIAGLVALLILGLVVLGTSGRGSGSKKTSEAAPAHHVALAVARSA</sequence>